<name>A0A1M7GKP4_9BRAD</name>
<evidence type="ECO:0000256" key="1">
    <source>
        <dbReference type="SAM" id="Phobius"/>
    </source>
</evidence>
<keyword evidence="1" id="KW-0812">Transmembrane</keyword>
<accession>A0A1M7GKP4</accession>
<organism evidence="2 3">
    <name type="scientific">Bradyrhizobium lablabi</name>
    <dbReference type="NCBI Taxonomy" id="722472"/>
    <lineage>
        <taxon>Bacteria</taxon>
        <taxon>Pseudomonadati</taxon>
        <taxon>Pseudomonadota</taxon>
        <taxon>Alphaproteobacteria</taxon>
        <taxon>Hyphomicrobiales</taxon>
        <taxon>Nitrobacteraceae</taxon>
        <taxon>Bradyrhizobium</taxon>
    </lineage>
</organism>
<reference evidence="2 3" key="1">
    <citation type="submission" date="2016-10" db="EMBL/GenBank/DDBJ databases">
        <authorList>
            <person name="de Groot N.N."/>
        </authorList>
    </citation>
    <scope>NUCLEOTIDE SEQUENCE [LARGE SCALE GENOMIC DNA]</scope>
    <source>
        <strain evidence="2 3">GAS522</strain>
    </source>
</reference>
<dbReference type="OrthoDB" id="8253610at2"/>
<evidence type="ECO:0000313" key="2">
    <source>
        <dbReference type="EMBL" id="SEE20438.1"/>
    </source>
</evidence>
<keyword evidence="1" id="KW-0472">Membrane</keyword>
<evidence type="ECO:0000313" key="3">
    <source>
        <dbReference type="Proteomes" id="UP000183208"/>
    </source>
</evidence>
<dbReference type="Proteomes" id="UP000183208">
    <property type="component" value="Unassembled WGS sequence"/>
</dbReference>
<keyword evidence="1" id="KW-1133">Transmembrane helix</keyword>
<dbReference type="EMBL" id="FNTI01000001">
    <property type="protein sequence ID" value="SEE20438.1"/>
    <property type="molecule type" value="Genomic_DNA"/>
</dbReference>
<feature type="transmembrane region" description="Helical" evidence="1">
    <location>
        <begin position="36"/>
        <end position="55"/>
    </location>
</feature>
<gene>
    <name evidence="2" type="ORF">SAMN05444171_6639</name>
</gene>
<dbReference type="AlphaFoldDB" id="A0A1M7GKP4"/>
<proteinExistence type="predicted"/>
<protein>
    <submittedName>
        <fullName evidence="2">Uncharacterized protein</fullName>
    </submittedName>
</protein>
<sequence>MKKVMVTLALGATVAIGVVATPTTADARWHHHGFPVAPIIGGLAAGAILGAALAAPRPYYSYAYDPIYFGPPRCYIRRERFWDGWGWHIRRVEDCY</sequence>